<reference evidence="4 5" key="1">
    <citation type="journal article" date="2016" name="Genome Biol. Evol.">
        <title>Divergent and convergent evolution of fungal pathogenicity.</title>
        <authorList>
            <person name="Shang Y."/>
            <person name="Xiao G."/>
            <person name="Zheng P."/>
            <person name="Cen K."/>
            <person name="Zhan S."/>
            <person name="Wang C."/>
        </authorList>
    </citation>
    <scope>NUCLEOTIDE SEQUENCE [LARGE SCALE GENOMIC DNA]</scope>
    <source>
        <strain evidence="4 5">RCEF 264</strain>
    </source>
</reference>
<evidence type="ECO:0000256" key="1">
    <source>
        <dbReference type="PROSITE-ProRule" id="PRU00042"/>
    </source>
</evidence>
<feature type="compositionally biased region" description="Polar residues" evidence="2">
    <location>
        <begin position="70"/>
        <end position="79"/>
    </location>
</feature>
<proteinExistence type="predicted"/>
<dbReference type="InterPro" id="IPR013087">
    <property type="entry name" value="Znf_C2H2_type"/>
</dbReference>
<dbReference type="OrthoDB" id="5388486at2759"/>
<name>A0A167ZBN4_9HYPO</name>
<dbReference type="PANTHER" id="PTHR23225:SF2">
    <property type="entry name" value="AT09679P-RELATED"/>
    <property type="match status" value="1"/>
</dbReference>
<evidence type="ECO:0000259" key="3">
    <source>
        <dbReference type="PROSITE" id="PS50157"/>
    </source>
</evidence>
<dbReference type="EMBL" id="AZHD01000002">
    <property type="protein sequence ID" value="OAA67319.1"/>
    <property type="molecule type" value="Genomic_DNA"/>
</dbReference>
<accession>A0A167ZBN4</accession>
<feature type="region of interest" description="Disordered" evidence="2">
    <location>
        <begin position="65"/>
        <end position="84"/>
    </location>
</feature>
<dbReference type="PROSITE" id="PS00028">
    <property type="entry name" value="ZINC_FINGER_C2H2_1"/>
    <property type="match status" value="1"/>
</dbReference>
<feature type="region of interest" description="Disordered" evidence="2">
    <location>
        <begin position="1"/>
        <end position="21"/>
    </location>
</feature>
<dbReference type="AlphaFoldDB" id="A0A167ZBN4"/>
<dbReference type="Gene3D" id="3.30.160.60">
    <property type="entry name" value="Classic Zinc Finger"/>
    <property type="match status" value="1"/>
</dbReference>
<dbReference type="Proteomes" id="UP000076874">
    <property type="component" value="Unassembled WGS sequence"/>
</dbReference>
<keyword evidence="4" id="KW-0238">DNA-binding</keyword>
<evidence type="ECO:0000313" key="5">
    <source>
        <dbReference type="Proteomes" id="UP000076874"/>
    </source>
</evidence>
<dbReference type="GO" id="GO:0008270">
    <property type="term" value="F:zinc ion binding"/>
    <property type="evidence" value="ECO:0007669"/>
    <property type="project" value="UniProtKB-KW"/>
</dbReference>
<feature type="compositionally biased region" description="Acidic residues" evidence="2">
    <location>
        <begin position="940"/>
        <end position="969"/>
    </location>
</feature>
<sequence>MDLKRSRDLDDGTSSPHGKRARLDAASLAANNAMQVVAHEALAMTDGAGFSAVNKIRVEQAAFSGRCQGDDNSPSSGNETDFDDGHDYTIFGVNGTSNGNGNGNDCEYDRGHGHGHAQVDPATHKNGAIDTGTGHGPFASMSDVTRSFQDAVLKGWDRRSPTYARVNVLLIYWEVDGSAAADAAARLETIFRTLFHYATDTFVIRSAAQSAKLYGKVESLFAKCSSPDHLSIVYYGGQTAANPMDGPPIWTPRQHANNASGIESKPIQAAYEGASCDVLLLSDSCSTNIFPLTNATCGVARRTAIEVLDAPLVATDQIYASLSKALAEELAAVASDGPLCVRDLHTQIVHRMNASKPRGRGRPPKDPPAKVFLDPKHLPKHAWLFRRRSIVLAPQPEQAQVVICLRVLNGSLDVNQWGKWIYNAPFTARDAVKIEGLYSGFSTMIVLRIPASKWDFFARCPTGSLVGYTTIGDIETDLLDKIDRELASKLWAEDVPLSRYLAGSAASPTSPTGGGAAFVRGPTSSGPIAVGPDGLPAPVRDDVTADLGVSGASADGDTNGGVASRPGQKKTRKALPTERRILPSEASLPPFSGRRKDFAPRDDRSSKTGRHHQQQERHLKTVSRRQGDTGDTAENGAELAAAAQRPLKISIKSAGQTHLCKECKVGFKDSDSLHNHVRKQHTRPFHCVFNWAGCESTFASKNEWKRHVLSQHILLQYWVCQVELCSKVVNKAPGSSSNDFSLPNGAIFNRKDLFTQHLRRMHTPPGVRRLLKQAKQMSKAANSLVILEWENHLKELQRDGLKPRCRLPEYMMCPARDCGVDFHGPNAWDDRMEHVARHLEAAAAGREPAVIFGGKTDPTLTDWATQPEVGIAKRVGPDVWHLDNPLRPEIMAWTDNSDEDQSHTLSRSTKEREKSELRLQRHGKRQKRLANGKQENEVERWEDENEEEEEVQEEEVVEENEDDDDDDDGGDSKNENDEGQRQTKPEDGDSRDRSKSVIEVADQNRKNLSGNSVDSGHTIRYDEDKAVEQDVTVKTEDGL</sequence>
<evidence type="ECO:0000313" key="4">
    <source>
        <dbReference type="EMBL" id="OAA67319.1"/>
    </source>
</evidence>
<feature type="compositionally biased region" description="Basic and acidic residues" evidence="2">
    <location>
        <begin position="594"/>
        <end position="606"/>
    </location>
</feature>
<feature type="region of interest" description="Disordered" evidence="2">
    <location>
        <begin position="892"/>
        <end position="1039"/>
    </location>
</feature>
<keyword evidence="1" id="KW-0862">Zinc</keyword>
<feature type="compositionally biased region" description="Basic and acidic residues" evidence="2">
    <location>
        <begin position="1"/>
        <end position="10"/>
    </location>
</feature>
<dbReference type="GO" id="GO:0003677">
    <property type="term" value="F:DNA binding"/>
    <property type="evidence" value="ECO:0007669"/>
    <property type="project" value="UniProtKB-KW"/>
</dbReference>
<protein>
    <submittedName>
        <fullName evidence="4">Hmg-i/hmg-y, DNA-binding protein</fullName>
    </submittedName>
</protein>
<gene>
    <name evidence="4" type="ORF">SPI_01895</name>
</gene>
<evidence type="ECO:0000256" key="2">
    <source>
        <dbReference type="SAM" id="MobiDB-lite"/>
    </source>
</evidence>
<feature type="compositionally biased region" description="Basic residues" evidence="2">
    <location>
        <begin position="920"/>
        <end position="930"/>
    </location>
</feature>
<dbReference type="PROSITE" id="PS50157">
    <property type="entry name" value="ZINC_FINGER_C2H2_2"/>
    <property type="match status" value="1"/>
</dbReference>
<keyword evidence="1" id="KW-0479">Metal-binding</keyword>
<dbReference type="InterPro" id="IPR039970">
    <property type="entry name" value="TF_Grauzone"/>
</dbReference>
<feature type="compositionally biased region" description="Basic and acidic residues" evidence="2">
    <location>
        <begin position="908"/>
        <end position="919"/>
    </location>
</feature>
<feature type="compositionally biased region" description="Basic and acidic residues" evidence="2">
    <location>
        <begin position="970"/>
        <end position="996"/>
    </location>
</feature>
<comment type="caution">
    <text evidence="4">The sequence shown here is derived from an EMBL/GenBank/DDBJ whole genome shotgun (WGS) entry which is preliminary data.</text>
</comment>
<feature type="compositionally biased region" description="Basic and acidic residues" evidence="2">
    <location>
        <begin position="1017"/>
        <end position="1039"/>
    </location>
</feature>
<feature type="domain" description="C2H2-type" evidence="3">
    <location>
        <begin position="658"/>
        <end position="682"/>
    </location>
</feature>
<keyword evidence="1" id="KW-0863">Zinc-finger</keyword>
<dbReference type="GO" id="GO:0003700">
    <property type="term" value="F:DNA-binding transcription factor activity"/>
    <property type="evidence" value="ECO:0007669"/>
    <property type="project" value="InterPro"/>
</dbReference>
<feature type="compositionally biased region" description="Polar residues" evidence="2">
    <location>
        <begin position="1006"/>
        <end position="1015"/>
    </location>
</feature>
<keyword evidence="5" id="KW-1185">Reference proteome</keyword>
<dbReference type="SMART" id="SM00355">
    <property type="entry name" value="ZnF_C2H2"/>
    <property type="match status" value="2"/>
</dbReference>
<dbReference type="PANTHER" id="PTHR23225">
    <property type="entry name" value="ZINC FINGER PROTEIN"/>
    <property type="match status" value="1"/>
</dbReference>
<dbReference type="STRING" id="1081102.A0A167ZBN4"/>
<organism evidence="4 5">
    <name type="scientific">Niveomyces insectorum RCEF 264</name>
    <dbReference type="NCBI Taxonomy" id="1081102"/>
    <lineage>
        <taxon>Eukaryota</taxon>
        <taxon>Fungi</taxon>
        <taxon>Dikarya</taxon>
        <taxon>Ascomycota</taxon>
        <taxon>Pezizomycotina</taxon>
        <taxon>Sordariomycetes</taxon>
        <taxon>Hypocreomycetidae</taxon>
        <taxon>Hypocreales</taxon>
        <taxon>Cordycipitaceae</taxon>
        <taxon>Niveomyces</taxon>
    </lineage>
</organism>
<feature type="region of interest" description="Disordered" evidence="2">
    <location>
        <begin position="504"/>
        <end position="632"/>
    </location>
</feature>